<name>A0A0F5FKA2_9HYPH</name>
<gene>
    <name evidence="3" type="ORF">VE26_04340</name>
</gene>
<reference evidence="3 4" key="1">
    <citation type="submission" date="2015-03" db="EMBL/GenBank/DDBJ databases">
        <authorList>
            <person name="Hassan Y."/>
            <person name="Lepp D."/>
            <person name="Li X.-Z."/>
            <person name="Zhou T."/>
        </authorList>
    </citation>
    <scope>NUCLEOTIDE SEQUENCE [LARGE SCALE GENOMIC DNA]</scope>
    <source>
        <strain evidence="3 4">IPL18</strain>
    </source>
</reference>
<evidence type="ECO:0000313" key="3">
    <source>
        <dbReference type="EMBL" id="KKB09223.1"/>
    </source>
</evidence>
<dbReference type="PANTHER" id="PTHR33178">
    <property type="match status" value="1"/>
</dbReference>
<dbReference type="SMART" id="SM00886">
    <property type="entry name" value="Dabb"/>
    <property type="match status" value="1"/>
</dbReference>
<protein>
    <submittedName>
        <fullName evidence="3">Stress responsive protein</fullName>
    </submittedName>
</protein>
<dbReference type="AlphaFoldDB" id="A0A0F5FKA2"/>
<dbReference type="InterPro" id="IPR011008">
    <property type="entry name" value="Dimeric_a/b-barrel"/>
</dbReference>
<dbReference type="PANTHER" id="PTHR33178:SF10">
    <property type="entry name" value="STRESS-RESPONSE A_B BARREL DOMAIN-CONTAINING PROTEIN"/>
    <property type="match status" value="1"/>
</dbReference>
<accession>A0A0F5FKA2</accession>
<evidence type="ECO:0000256" key="1">
    <source>
        <dbReference type="ARBA" id="ARBA00011738"/>
    </source>
</evidence>
<evidence type="ECO:0000259" key="2">
    <source>
        <dbReference type="PROSITE" id="PS51502"/>
    </source>
</evidence>
<dbReference type="InterPro" id="IPR044662">
    <property type="entry name" value="HS1/DABB1-like"/>
</dbReference>
<dbReference type="EMBL" id="JZEY01000054">
    <property type="protein sequence ID" value="KKB09223.1"/>
    <property type="molecule type" value="Genomic_DNA"/>
</dbReference>
<sequence>MIRHCVFVRFRSDVPETERSAIYADLAALRQVVPGFLAISYGANVSPEGLHQGFKDGFTIDFVDDAARDAYLVHPDHKSAGGRLVAALDGGRDGLIVFDIVV</sequence>
<dbReference type="Pfam" id="PF07876">
    <property type="entry name" value="Dabb"/>
    <property type="match status" value="1"/>
</dbReference>
<dbReference type="PROSITE" id="PS51502">
    <property type="entry name" value="S_R_A_B_BARREL"/>
    <property type="match status" value="1"/>
</dbReference>
<dbReference type="RefSeq" id="WP_046103913.1">
    <property type="nucleotide sequence ID" value="NZ_JZEY01000054.1"/>
</dbReference>
<comment type="caution">
    <text evidence="3">The sequence shown here is derived from an EMBL/GenBank/DDBJ whole genome shotgun (WGS) entry which is preliminary data.</text>
</comment>
<evidence type="ECO:0000313" key="4">
    <source>
        <dbReference type="Proteomes" id="UP000033649"/>
    </source>
</evidence>
<comment type="subunit">
    <text evidence="1">Homodimer.</text>
</comment>
<feature type="domain" description="Stress-response A/B barrel" evidence="2">
    <location>
        <begin position="2"/>
        <end position="100"/>
    </location>
</feature>
<dbReference type="Proteomes" id="UP000033649">
    <property type="component" value="Unassembled WGS sequence"/>
</dbReference>
<dbReference type="Gene3D" id="3.30.70.100">
    <property type="match status" value="1"/>
</dbReference>
<dbReference type="InterPro" id="IPR013097">
    <property type="entry name" value="Dabb"/>
</dbReference>
<organism evidence="3 4">
    <name type="scientific">Devosia chinhatensis</name>
    <dbReference type="NCBI Taxonomy" id="429727"/>
    <lineage>
        <taxon>Bacteria</taxon>
        <taxon>Pseudomonadati</taxon>
        <taxon>Pseudomonadota</taxon>
        <taxon>Alphaproteobacteria</taxon>
        <taxon>Hyphomicrobiales</taxon>
        <taxon>Devosiaceae</taxon>
        <taxon>Devosia</taxon>
    </lineage>
</organism>
<keyword evidence="4" id="KW-1185">Reference proteome</keyword>
<dbReference type="SUPFAM" id="SSF54909">
    <property type="entry name" value="Dimeric alpha+beta barrel"/>
    <property type="match status" value="1"/>
</dbReference>
<dbReference type="PATRIC" id="fig|429727.3.peg.902"/>
<dbReference type="OrthoDB" id="9816070at2"/>
<proteinExistence type="predicted"/>